<evidence type="ECO:0000313" key="4">
    <source>
        <dbReference type="Proteomes" id="UP000245263"/>
    </source>
</evidence>
<keyword evidence="4" id="KW-1185">Reference proteome</keyword>
<dbReference type="PRINTS" id="PR00081">
    <property type="entry name" value="GDHRDH"/>
</dbReference>
<dbReference type="Pfam" id="PF00106">
    <property type="entry name" value="adh_short"/>
    <property type="match status" value="1"/>
</dbReference>
<organism evidence="3 4">
    <name type="scientific">Leptospira kobayashii</name>
    <dbReference type="NCBI Taxonomy" id="1917830"/>
    <lineage>
        <taxon>Bacteria</taxon>
        <taxon>Pseudomonadati</taxon>
        <taxon>Spirochaetota</taxon>
        <taxon>Spirochaetia</taxon>
        <taxon>Leptospirales</taxon>
        <taxon>Leptospiraceae</taxon>
        <taxon>Leptospira</taxon>
    </lineage>
</organism>
<dbReference type="SUPFAM" id="SSF51735">
    <property type="entry name" value="NAD(P)-binding Rossmann-fold domains"/>
    <property type="match status" value="1"/>
</dbReference>
<evidence type="ECO:0000256" key="1">
    <source>
        <dbReference type="ARBA" id="ARBA00006484"/>
    </source>
</evidence>
<evidence type="ECO:0000256" key="2">
    <source>
        <dbReference type="ARBA" id="ARBA00023002"/>
    </source>
</evidence>
<dbReference type="Gene3D" id="3.40.50.720">
    <property type="entry name" value="NAD(P)-binding Rossmann-like Domain"/>
    <property type="match status" value="1"/>
</dbReference>
<dbReference type="PROSITE" id="PS00061">
    <property type="entry name" value="ADH_SHORT"/>
    <property type="match status" value="1"/>
</dbReference>
<dbReference type="RefSeq" id="WP_109021607.1">
    <property type="nucleotide sequence ID" value="NZ_AP025028.1"/>
</dbReference>
<name>A0ABM7UN74_9LEPT</name>
<accession>A0ABM7UN74</accession>
<protein>
    <submittedName>
        <fullName evidence="3">Oxidoreductase</fullName>
    </submittedName>
</protein>
<keyword evidence="2" id="KW-0560">Oxidoreductase</keyword>
<dbReference type="PANTHER" id="PTHR44196">
    <property type="entry name" value="DEHYDROGENASE/REDUCTASE SDR FAMILY MEMBER 7B"/>
    <property type="match status" value="1"/>
</dbReference>
<sequence length="255" mass="29086">MKLESKKVVITGASSGIGKEILSLLLTEGALVVVGDLNPETIPDHPNLRKFKIDVSKTADIDRLLEESIEILDKVDVFIANAGFAYYEKIQKEDWSRIKNIFSVNVFAPIYTIQKLINLQPKGVHIIVTASGMAHLPLPGYALYSATKSAVHSFAEAFRYEMNKNFKLTVVYPIATKTKFFEQAGNSVPVPWPAQEPSYVAKKIVKAILRPRKTVHPSFRFKCLLVLNRFFPFLFPIYRLWQNILFQKWQKRKES</sequence>
<dbReference type="InterPro" id="IPR020904">
    <property type="entry name" value="Sc_DH/Rdtase_CS"/>
</dbReference>
<dbReference type="PANTHER" id="PTHR44196:SF1">
    <property type="entry name" value="DEHYDROGENASE_REDUCTASE SDR FAMILY MEMBER 7B"/>
    <property type="match status" value="1"/>
</dbReference>
<evidence type="ECO:0000313" key="3">
    <source>
        <dbReference type="EMBL" id="BDA80581.1"/>
    </source>
</evidence>
<comment type="similarity">
    <text evidence="1">Belongs to the short-chain dehydrogenases/reductases (SDR) family.</text>
</comment>
<proteinExistence type="inferred from homology"/>
<gene>
    <name evidence="3" type="ORF">LPTSP3_g35110</name>
</gene>
<dbReference type="InterPro" id="IPR002347">
    <property type="entry name" value="SDR_fam"/>
</dbReference>
<dbReference type="EMBL" id="AP025028">
    <property type="protein sequence ID" value="BDA80581.1"/>
    <property type="molecule type" value="Genomic_DNA"/>
</dbReference>
<reference evidence="3 4" key="1">
    <citation type="submission" date="2021-08" db="EMBL/GenBank/DDBJ databases">
        <title>Complete genome sequence of Leptospira kobayashii strain E30.</title>
        <authorList>
            <person name="Nakao R."/>
            <person name="Nakamura S."/>
            <person name="Masuzawa T."/>
            <person name="Koizumi N."/>
        </authorList>
    </citation>
    <scope>NUCLEOTIDE SEQUENCE [LARGE SCALE GENOMIC DNA]</scope>
    <source>
        <strain evidence="3 4">E30</strain>
    </source>
</reference>
<dbReference type="InterPro" id="IPR036291">
    <property type="entry name" value="NAD(P)-bd_dom_sf"/>
</dbReference>
<dbReference type="Proteomes" id="UP000245263">
    <property type="component" value="Chromosome 1"/>
</dbReference>